<accession>A0A2X3J9A7</accession>
<proteinExistence type="predicted"/>
<dbReference type="AlphaFoldDB" id="A0A2X3J9A7"/>
<reference evidence="1 2" key="1">
    <citation type="submission" date="2018-06" db="EMBL/GenBank/DDBJ databases">
        <authorList>
            <consortium name="Pathogen Informatics"/>
            <person name="Doyle S."/>
        </authorList>
    </citation>
    <scope>NUCLEOTIDE SEQUENCE [LARGE SCALE GENOMIC DNA]</scope>
    <source>
        <strain evidence="1 2">NCTC12120</strain>
    </source>
</reference>
<dbReference type="EMBL" id="UAVU01000008">
    <property type="protein sequence ID" value="SQC91644.1"/>
    <property type="molecule type" value="Genomic_DNA"/>
</dbReference>
<evidence type="ECO:0000313" key="1">
    <source>
        <dbReference type="EMBL" id="SQC91644.1"/>
    </source>
</evidence>
<sequence>MNGYGELMREHLIKPIQVELTRSSRTDALAQDSVQQEKAHE</sequence>
<organism evidence="1 2">
    <name type="scientific">Cedecea neteri</name>
    <dbReference type="NCBI Taxonomy" id="158822"/>
    <lineage>
        <taxon>Bacteria</taxon>
        <taxon>Pseudomonadati</taxon>
        <taxon>Pseudomonadota</taxon>
        <taxon>Gammaproteobacteria</taxon>
        <taxon>Enterobacterales</taxon>
        <taxon>Enterobacteriaceae</taxon>
        <taxon>Cedecea</taxon>
    </lineage>
</organism>
<evidence type="ECO:0000313" key="2">
    <source>
        <dbReference type="Proteomes" id="UP000251197"/>
    </source>
</evidence>
<gene>
    <name evidence="1" type="ORF">NCTC12120_04816</name>
</gene>
<dbReference type="Proteomes" id="UP000251197">
    <property type="component" value="Unassembled WGS sequence"/>
</dbReference>
<name>A0A2X3J9A7_9ENTR</name>
<protein>
    <submittedName>
        <fullName evidence="1">Uncharacterized protein</fullName>
    </submittedName>
</protein>